<gene>
    <name evidence="2" type="ORF">RVY80_03275</name>
</gene>
<keyword evidence="1" id="KW-0812">Transmembrane</keyword>
<dbReference type="EMBL" id="JAWJZB010000003">
    <property type="protein sequence ID" value="MDV5087869.1"/>
    <property type="molecule type" value="Genomic_DNA"/>
</dbReference>
<evidence type="ECO:0000256" key="1">
    <source>
        <dbReference type="SAM" id="Phobius"/>
    </source>
</evidence>
<reference evidence="2 3" key="1">
    <citation type="submission" date="2023-10" db="EMBL/GenBank/DDBJ databases">
        <title>Veillonella sp. nov., isolated from a pig farm feces dump.</title>
        <authorList>
            <person name="Chang Y.-H."/>
        </authorList>
    </citation>
    <scope>NUCLEOTIDE SEQUENCE [LARGE SCALE GENOMIC DNA]</scope>
    <source>
        <strain evidence="2 3">YH-vei2233</strain>
    </source>
</reference>
<evidence type="ECO:0000313" key="3">
    <source>
        <dbReference type="Proteomes" id="UP001272515"/>
    </source>
</evidence>
<sequence length="135" mass="15588">MSNNRQEGMISYVVLITMMLFLVTGSTLLVLTQSQVEMTQKELDLVQAKYGAERGAMWFVMYIHEGGQIQKGQEIPLIETESEKIYIKRPLYEANESHIIVHSINKARHCSARSKVVFHLDKERQQLVIDSIFPY</sequence>
<name>A0ABU3Z7H7_9FIRM</name>
<dbReference type="Proteomes" id="UP001272515">
    <property type="component" value="Unassembled WGS sequence"/>
</dbReference>
<keyword evidence="3" id="KW-1185">Reference proteome</keyword>
<keyword evidence="1" id="KW-1133">Transmembrane helix</keyword>
<feature type="transmembrane region" description="Helical" evidence="1">
    <location>
        <begin position="12"/>
        <end position="31"/>
    </location>
</feature>
<proteinExistence type="predicted"/>
<organism evidence="2 3">
    <name type="scientific">Veillonella absiana</name>
    <dbReference type="NCBI Taxonomy" id="3079305"/>
    <lineage>
        <taxon>Bacteria</taxon>
        <taxon>Bacillati</taxon>
        <taxon>Bacillota</taxon>
        <taxon>Negativicutes</taxon>
        <taxon>Veillonellales</taxon>
        <taxon>Veillonellaceae</taxon>
        <taxon>Veillonella</taxon>
    </lineage>
</organism>
<keyword evidence="1" id="KW-0472">Membrane</keyword>
<comment type="caution">
    <text evidence="2">The sequence shown here is derived from an EMBL/GenBank/DDBJ whole genome shotgun (WGS) entry which is preliminary data.</text>
</comment>
<evidence type="ECO:0000313" key="2">
    <source>
        <dbReference type="EMBL" id="MDV5087869.1"/>
    </source>
</evidence>
<protein>
    <submittedName>
        <fullName evidence="2">Uncharacterized protein</fullName>
    </submittedName>
</protein>
<dbReference type="RefSeq" id="WP_295190986.1">
    <property type="nucleotide sequence ID" value="NZ_JAWJZA010000001.1"/>
</dbReference>
<accession>A0ABU3Z7H7</accession>